<dbReference type="EMBL" id="CP047616">
    <property type="protein sequence ID" value="QIW54944.1"/>
    <property type="molecule type" value="Genomic_DNA"/>
</dbReference>
<protein>
    <submittedName>
        <fullName evidence="1">Uncharacterized protein</fullName>
    </submittedName>
</protein>
<proteinExistence type="predicted"/>
<organism evidence="1 2">
    <name type="scientific">Pseudolactococcus raffinolactis</name>
    <dbReference type="NCBI Taxonomy" id="1366"/>
    <lineage>
        <taxon>Bacteria</taxon>
        <taxon>Bacillati</taxon>
        <taxon>Bacillota</taxon>
        <taxon>Bacilli</taxon>
        <taxon>Lactobacillales</taxon>
        <taxon>Streptococcaceae</taxon>
        <taxon>Pseudolactococcus</taxon>
    </lineage>
</organism>
<dbReference type="Proteomes" id="UP000501945">
    <property type="component" value="Chromosome"/>
</dbReference>
<evidence type="ECO:0000313" key="1">
    <source>
        <dbReference type="EMBL" id="QIW54944.1"/>
    </source>
</evidence>
<dbReference type="AlphaFoldDB" id="A0A6H0UHN3"/>
<evidence type="ECO:0000313" key="2">
    <source>
        <dbReference type="Proteomes" id="UP000501945"/>
    </source>
</evidence>
<reference evidence="1 2" key="1">
    <citation type="submission" date="2019-12" db="EMBL/GenBank/DDBJ databases">
        <title>Whole genome sequences of Lactococcus raffinolactis strains isolated from sewage.</title>
        <authorList>
            <person name="Ybazeta G."/>
            <person name="Ross M."/>
            <person name="Brabant-Kirwan D."/>
            <person name="Saleh M."/>
            <person name="Dillon J.A."/>
            <person name="Splinter K."/>
            <person name="Nokhbeh R."/>
        </authorList>
    </citation>
    <scope>NUCLEOTIDE SEQUENCE [LARGE SCALE GENOMIC DNA]</scope>
    <source>
        <strain evidence="1 2">Lr_19_5</strain>
    </source>
</reference>
<sequence length="121" mass="14051">MLVIMGVLGGCKMEMKEDTIATKEQQIEFLKKHEDEMTEYVKKQEFYITSENEKKHAKVEKVNFDFGSITAYERDAGGIKTGVYTIEIMGFYNEKEENSFDLLVNVNSLKEPTKILGFERY</sequence>
<name>A0A6H0UHN3_9LACT</name>
<accession>A0A6H0UHN3</accession>
<gene>
    <name evidence="1" type="ORF">GU336_05770</name>
</gene>